<evidence type="ECO:0000256" key="7">
    <source>
        <dbReference type="ARBA" id="ARBA00048641"/>
    </source>
</evidence>
<dbReference type="GO" id="GO:0005829">
    <property type="term" value="C:cytosol"/>
    <property type="evidence" value="ECO:0007669"/>
    <property type="project" value="TreeGrafter"/>
</dbReference>
<evidence type="ECO:0000256" key="8">
    <source>
        <dbReference type="ARBA" id="ARBA00048794"/>
    </source>
</evidence>
<evidence type="ECO:0000256" key="5">
    <source>
        <dbReference type="ARBA" id="ARBA00030484"/>
    </source>
</evidence>
<comment type="catalytic activity">
    <reaction evidence="7">
        <text>apo-[ACP] + CoA = holo-[ACP] + adenosine 3',5'-bisphosphate + H(+)</text>
        <dbReference type="Rhea" id="RHEA:12068"/>
        <dbReference type="Rhea" id="RHEA-COMP:9685"/>
        <dbReference type="Rhea" id="RHEA-COMP:9690"/>
        <dbReference type="ChEBI" id="CHEBI:15378"/>
        <dbReference type="ChEBI" id="CHEBI:29999"/>
        <dbReference type="ChEBI" id="CHEBI:57287"/>
        <dbReference type="ChEBI" id="CHEBI:58343"/>
        <dbReference type="ChEBI" id="CHEBI:64479"/>
        <dbReference type="EC" id="2.7.8.7"/>
    </reaction>
    <physiologicalReaction direction="left-to-right" evidence="7">
        <dbReference type="Rhea" id="RHEA:12069"/>
    </physiologicalReaction>
</comment>
<dbReference type="GO" id="GO:0000287">
    <property type="term" value="F:magnesium ion binding"/>
    <property type="evidence" value="ECO:0007669"/>
    <property type="project" value="InterPro"/>
</dbReference>
<evidence type="ECO:0000256" key="1">
    <source>
        <dbReference type="ARBA" id="ARBA00006195"/>
    </source>
</evidence>
<keyword evidence="13" id="KW-1185">Reference proteome</keyword>
<dbReference type="PANTHER" id="PTHR12215:SF23">
    <property type="entry name" value="L-AMINOADIPATE-SEMIALDEHYDE DEHYDROGENASE-PHOSPHOPANTETHEINYL TRANSFERASE"/>
    <property type="match status" value="1"/>
</dbReference>
<keyword evidence="4" id="KW-0808">Transferase</keyword>
<evidence type="ECO:0000259" key="10">
    <source>
        <dbReference type="Pfam" id="PF01648"/>
    </source>
</evidence>
<evidence type="ECO:0000256" key="2">
    <source>
        <dbReference type="ARBA" id="ARBA00013172"/>
    </source>
</evidence>
<evidence type="ECO:0000256" key="6">
    <source>
        <dbReference type="ARBA" id="ARBA00033443"/>
    </source>
</evidence>
<comment type="catalytic activity">
    <reaction evidence="8">
        <text>apo-[ACP] + acetyl-CoA = acetyl-[ACP] + adenosine 3',5'-bisphosphate + H(+)</text>
        <dbReference type="Rhea" id="RHEA:46564"/>
        <dbReference type="Rhea" id="RHEA-COMP:9621"/>
        <dbReference type="Rhea" id="RHEA-COMP:9690"/>
        <dbReference type="ChEBI" id="CHEBI:15378"/>
        <dbReference type="ChEBI" id="CHEBI:29999"/>
        <dbReference type="ChEBI" id="CHEBI:57288"/>
        <dbReference type="ChEBI" id="CHEBI:58343"/>
        <dbReference type="ChEBI" id="CHEBI:78446"/>
    </reaction>
    <physiologicalReaction direction="left-to-right" evidence="8">
        <dbReference type="Rhea" id="RHEA:46565"/>
    </physiologicalReaction>
</comment>
<evidence type="ECO:0000259" key="11">
    <source>
        <dbReference type="Pfam" id="PF22624"/>
    </source>
</evidence>
<dbReference type="InterPro" id="IPR037143">
    <property type="entry name" value="4-PPantetheinyl_Trfase_dom_sf"/>
</dbReference>
<protein>
    <recommendedName>
        <fullName evidence="3">L-aminoadipate-semialdehyde dehydrogenase-phosphopantetheinyl transferase</fullName>
        <ecNumber evidence="2">2.7.8.7</ecNumber>
    </recommendedName>
    <alternativeName>
        <fullName evidence="5">4'-phosphopantetheinyl transferase</fullName>
    </alternativeName>
    <alternativeName>
        <fullName evidence="6">Alpha-aminoadipic semialdehyde dehydrogenase-phosphopantetheinyl transferase</fullName>
    </alternativeName>
</protein>
<gene>
    <name evidence="12" type="ORF">CAUJ_LOCUS4875</name>
</gene>
<reference evidence="12" key="1">
    <citation type="submission" date="2020-10" db="EMBL/GenBank/DDBJ databases">
        <authorList>
            <person name="Kikuchi T."/>
        </authorList>
    </citation>
    <scope>NUCLEOTIDE SEQUENCE</scope>
    <source>
        <strain evidence="12">NKZ352</strain>
    </source>
</reference>
<dbReference type="FunFam" id="3.90.470.20:FF:000003">
    <property type="entry name" value="L-aminoadipate-semialdehyde dehydrogenase-phosphopantetheinyl transferase"/>
    <property type="match status" value="1"/>
</dbReference>
<evidence type="ECO:0000256" key="4">
    <source>
        <dbReference type="ARBA" id="ARBA00022679"/>
    </source>
</evidence>
<dbReference type="Pfam" id="PF22624">
    <property type="entry name" value="AASDHPPT_N"/>
    <property type="match status" value="1"/>
</dbReference>
<dbReference type="InterPro" id="IPR008278">
    <property type="entry name" value="4-PPantetheinyl_Trfase_dom"/>
</dbReference>
<evidence type="ECO:0000313" key="13">
    <source>
        <dbReference type="Proteomes" id="UP000835052"/>
    </source>
</evidence>
<dbReference type="SUPFAM" id="SSF56214">
    <property type="entry name" value="4'-phosphopantetheinyl transferase"/>
    <property type="match status" value="2"/>
</dbReference>
<dbReference type="Proteomes" id="UP000835052">
    <property type="component" value="Unassembled WGS sequence"/>
</dbReference>
<organism evidence="12 13">
    <name type="scientific">Caenorhabditis auriculariae</name>
    <dbReference type="NCBI Taxonomy" id="2777116"/>
    <lineage>
        <taxon>Eukaryota</taxon>
        <taxon>Metazoa</taxon>
        <taxon>Ecdysozoa</taxon>
        <taxon>Nematoda</taxon>
        <taxon>Chromadorea</taxon>
        <taxon>Rhabditida</taxon>
        <taxon>Rhabditina</taxon>
        <taxon>Rhabditomorpha</taxon>
        <taxon>Rhabditoidea</taxon>
        <taxon>Rhabditidae</taxon>
        <taxon>Peloderinae</taxon>
        <taxon>Caenorhabditis</taxon>
    </lineage>
</organism>
<dbReference type="PANTHER" id="PTHR12215">
    <property type="entry name" value="PHOSPHOPANTETHEINE TRANSFERASE"/>
    <property type="match status" value="1"/>
</dbReference>
<dbReference type="InterPro" id="IPR055066">
    <property type="entry name" value="AASDHPPT_N"/>
</dbReference>
<dbReference type="OrthoDB" id="26719at2759"/>
<feature type="compositionally biased region" description="Basic and acidic residues" evidence="9">
    <location>
        <begin position="19"/>
        <end position="28"/>
    </location>
</feature>
<evidence type="ECO:0000313" key="12">
    <source>
        <dbReference type="EMBL" id="CAD6188956.1"/>
    </source>
</evidence>
<dbReference type="GO" id="GO:0008897">
    <property type="term" value="F:holo-[acyl-carrier-protein] synthase activity"/>
    <property type="evidence" value="ECO:0007669"/>
    <property type="project" value="UniProtKB-EC"/>
</dbReference>
<dbReference type="EC" id="2.7.8.7" evidence="2"/>
<feature type="region of interest" description="Disordered" evidence="9">
    <location>
        <begin position="1"/>
        <end position="30"/>
    </location>
</feature>
<evidence type="ECO:0000256" key="9">
    <source>
        <dbReference type="SAM" id="MobiDB-lite"/>
    </source>
</evidence>
<sequence length="352" mass="40143">MEVDPGIGGDDLRAGASWRENDGRRETESDVLSTGTRSIGIHSERCASSSCLIYILRFQKKSCKCNRWLISLSAAFESDEFEKLFRKGVQCITAEEYKRIPEFRHREDALSSLFGRLLLRYAAQKFTGEEWKNIKFERTERGKPYVASPPDTKFGLNVSHQGDYVAFASSCTSKVGVDIMRLDKERNNKSADEYINSMAKSASPQELQTMRSQPTEAMKMTIFYRYWCLKEAILKATGQGILKNLDCLDFRIDKYDRYRPGCFVTSTTVLEDGVLQDQWIFEETFADTNHSAAVCKEKALPRECVFRKDPEAKIFFSISFATLLENAEILNPLPNNAADAFEDFSKKPKKAF</sequence>
<dbReference type="Pfam" id="PF01648">
    <property type="entry name" value="ACPS"/>
    <property type="match status" value="1"/>
</dbReference>
<feature type="domain" description="4'-phosphopantetheinyl transferase N-terminal" evidence="11">
    <location>
        <begin position="85"/>
        <end position="171"/>
    </location>
</feature>
<evidence type="ECO:0000256" key="3">
    <source>
        <dbReference type="ARBA" id="ARBA00016301"/>
    </source>
</evidence>
<dbReference type="AlphaFoldDB" id="A0A8S1GYB6"/>
<dbReference type="Gene3D" id="3.90.470.20">
    <property type="entry name" value="4'-phosphopantetheinyl transferase domain"/>
    <property type="match status" value="2"/>
</dbReference>
<dbReference type="GO" id="GO:0019878">
    <property type="term" value="P:lysine biosynthetic process via aminoadipic acid"/>
    <property type="evidence" value="ECO:0007669"/>
    <property type="project" value="TreeGrafter"/>
</dbReference>
<dbReference type="EMBL" id="CAJGYM010000009">
    <property type="protein sequence ID" value="CAD6188956.1"/>
    <property type="molecule type" value="Genomic_DNA"/>
</dbReference>
<proteinExistence type="inferred from homology"/>
<comment type="similarity">
    <text evidence="1">Belongs to the P-Pant transferase superfamily. AcpS family.</text>
</comment>
<comment type="caution">
    <text evidence="12">The sequence shown here is derived from an EMBL/GenBank/DDBJ whole genome shotgun (WGS) entry which is preliminary data.</text>
</comment>
<feature type="domain" description="4'-phosphopantetheinyl transferase" evidence="10">
    <location>
        <begin position="175"/>
        <end position="280"/>
    </location>
</feature>
<accession>A0A8S1GYB6</accession>
<name>A0A8S1GYB6_9PELO</name>
<dbReference type="InterPro" id="IPR050559">
    <property type="entry name" value="P-Pant_transferase_sf"/>
</dbReference>